<dbReference type="EMBL" id="AUVB01000042">
    <property type="protein sequence ID" value="KGE03955.1"/>
    <property type="molecule type" value="Genomic_DNA"/>
</dbReference>
<evidence type="ECO:0000256" key="9">
    <source>
        <dbReference type="SAM" id="SignalP"/>
    </source>
</evidence>
<keyword evidence="3" id="KW-0813">Transport</keyword>
<dbReference type="AlphaFoldDB" id="A0A095VRF1"/>
<evidence type="ECO:0000313" key="10">
    <source>
        <dbReference type="EMBL" id="KGE03955.1"/>
    </source>
</evidence>
<evidence type="ECO:0000313" key="11">
    <source>
        <dbReference type="Proteomes" id="UP000029640"/>
    </source>
</evidence>
<keyword evidence="9" id="KW-0732">Signal</keyword>
<sequence>MRFWFSILLLGLVAGASAAEEDLATPLAPEEVLAASGKHFPGILKAIAERRAAEGQVTEALGAFDLLFKGDSTTWADGYYDGRYAEGGVSRALRPLGAELYSKYSLSRGDFPIYQDEQFTNEGGDLKLGVLFSLLRDRDIDERRFRERDSRLALQQADLEVLLTRVGVQQQALVAYWEWVAAGQQLEIYENLLAIALEREQGLERQVKAGRRAEIFLTENAQNITRRRTLVTTAERDFRRAGNRLAFFLRDDRGLPLVPDPARLPRPEVATPRESAAVPPLDIPMTLERRPELRILQTAMQRALRTVELSENALLPQLDLNLELSQPFGDLGEGGVSRDETDTIVGLTFSVPLERRAARGKLSQAEARLAALRAERRRLEDQVEIELRNILLELNIAVRLMALAALEVDQSETMRRAEVARFESGASDFFLVNIREETAADARVRYFDAYRRTRIARANYDAATVNLGRLGITD</sequence>
<evidence type="ECO:0000256" key="3">
    <source>
        <dbReference type="ARBA" id="ARBA00022448"/>
    </source>
</evidence>
<evidence type="ECO:0000256" key="1">
    <source>
        <dbReference type="ARBA" id="ARBA00004442"/>
    </source>
</evidence>
<dbReference type="eggNOG" id="COG1538">
    <property type="taxonomic scope" value="Bacteria"/>
</dbReference>
<feature type="chain" id="PRO_5001912049" evidence="9">
    <location>
        <begin position="19"/>
        <end position="474"/>
    </location>
</feature>
<evidence type="ECO:0000256" key="2">
    <source>
        <dbReference type="ARBA" id="ARBA00007613"/>
    </source>
</evidence>
<feature type="coiled-coil region" evidence="8">
    <location>
        <begin position="355"/>
        <end position="389"/>
    </location>
</feature>
<evidence type="ECO:0000256" key="4">
    <source>
        <dbReference type="ARBA" id="ARBA00022452"/>
    </source>
</evidence>
<dbReference type="OrthoDB" id="581172at2"/>
<accession>A0A095VRF1</accession>
<protein>
    <submittedName>
        <fullName evidence="10">Outer membrane component of multidrug efflux pump</fullName>
    </submittedName>
</protein>
<feature type="signal peptide" evidence="9">
    <location>
        <begin position="1"/>
        <end position="18"/>
    </location>
</feature>
<keyword evidence="4" id="KW-1134">Transmembrane beta strand</keyword>
<keyword evidence="7" id="KW-0998">Cell outer membrane</keyword>
<dbReference type="PANTHER" id="PTHR30026">
    <property type="entry name" value="OUTER MEMBRANE PROTEIN TOLC"/>
    <property type="match status" value="1"/>
</dbReference>
<dbReference type="GO" id="GO:1990281">
    <property type="term" value="C:efflux pump complex"/>
    <property type="evidence" value="ECO:0007669"/>
    <property type="project" value="TreeGrafter"/>
</dbReference>
<dbReference type="Proteomes" id="UP000029640">
    <property type="component" value="Unassembled WGS sequence"/>
</dbReference>
<dbReference type="GO" id="GO:0009279">
    <property type="term" value="C:cell outer membrane"/>
    <property type="evidence" value="ECO:0007669"/>
    <property type="project" value="UniProtKB-SubCell"/>
</dbReference>
<dbReference type="InterPro" id="IPR051906">
    <property type="entry name" value="TolC-like"/>
</dbReference>
<keyword evidence="6" id="KW-0472">Membrane</keyword>
<comment type="caution">
    <text evidence="10">The sequence shown here is derived from an EMBL/GenBank/DDBJ whole genome shotgun (WGS) entry which is preliminary data.</text>
</comment>
<dbReference type="STRING" id="1265313.HRUBRA_01460"/>
<dbReference type="Pfam" id="PF02321">
    <property type="entry name" value="OEP"/>
    <property type="match status" value="1"/>
</dbReference>
<organism evidence="10 11">
    <name type="scientific">Pseudohaliea rubra DSM 19751</name>
    <dbReference type="NCBI Taxonomy" id="1265313"/>
    <lineage>
        <taxon>Bacteria</taxon>
        <taxon>Pseudomonadati</taxon>
        <taxon>Pseudomonadota</taxon>
        <taxon>Gammaproteobacteria</taxon>
        <taxon>Cellvibrionales</taxon>
        <taxon>Halieaceae</taxon>
        <taxon>Pseudohaliea</taxon>
    </lineage>
</organism>
<keyword evidence="8" id="KW-0175">Coiled coil</keyword>
<dbReference type="HOGENOM" id="CLU_030568_1_0_6"/>
<dbReference type="SUPFAM" id="SSF56954">
    <property type="entry name" value="Outer membrane efflux proteins (OEP)"/>
    <property type="match status" value="1"/>
</dbReference>
<dbReference type="RefSeq" id="WP_035514935.1">
    <property type="nucleotide sequence ID" value="NZ_KN234751.1"/>
</dbReference>
<comment type="subcellular location">
    <subcellularLocation>
        <location evidence="1">Cell outer membrane</location>
    </subcellularLocation>
</comment>
<comment type="similarity">
    <text evidence="2">Belongs to the outer membrane factor (OMF) (TC 1.B.17) family.</text>
</comment>
<name>A0A095VRF1_9GAMM</name>
<dbReference type="Gene3D" id="1.20.1600.10">
    <property type="entry name" value="Outer membrane efflux proteins (OEP)"/>
    <property type="match status" value="1"/>
</dbReference>
<evidence type="ECO:0000256" key="5">
    <source>
        <dbReference type="ARBA" id="ARBA00022692"/>
    </source>
</evidence>
<evidence type="ECO:0000256" key="8">
    <source>
        <dbReference type="SAM" id="Coils"/>
    </source>
</evidence>
<gene>
    <name evidence="10" type="ORF">HRUBRA_01460</name>
</gene>
<dbReference type="InterPro" id="IPR003423">
    <property type="entry name" value="OMP_efflux"/>
</dbReference>
<keyword evidence="5" id="KW-0812">Transmembrane</keyword>
<dbReference type="GO" id="GO:0015562">
    <property type="term" value="F:efflux transmembrane transporter activity"/>
    <property type="evidence" value="ECO:0007669"/>
    <property type="project" value="InterPro"/>
</dbReference>
<dbReference type="PANTHER" id="PTHR30026:SF21">
    <property type="entry name" value="SLR1270 PROTEIN"/>
    <property type="match status" value="1"/>
</dbReference>
<reference evidence="10 11" key="1">
    <citation type="journal article" date="2014" name="Genome Announc.">
        <title>Genome Sequence of Gammaproteobacterial Pseudohaliea rubra Type Strain DSM 19751, Isolated from Coastal Seawater of the Mediterranean Sea.</title>
        <authorList>
            <person name="Spring S."/>
            <person name="Fiebig A."/>
            <person name="Riedel T."/>
            <person name="Goker M."/>
            <person name="Klenk H.P."/>
        </authorList>
    </citation>
    <scope>NUCLEOTIDE SEQUENCE [LARGE SCALE GENOMIC DNA]</scope>
    <source>
        <strain evidence="10 11">DSM 19751</strain>
    </source>
</reference>
<evidence type="ECO:0000256" key="7">
    <source>
        <dbReference type="ARBA" id="ARBA00023237"/>
    </source>
</evidence>
<evidence type="ECO:0000256" key="6">
    <source>
        <dbReference type="ARBA" id="ARBA00023136"/>
    </source>
</evidence>
<dbReference type="GO" id="GO:0015288">
    <property type="term" value="F:porin activity"/>
    <property type="evidence" value="ECO:0007669"/>
    <property type="project" value="TreeGrafter"/>
</dbReference>
<keyword evidence="11" id="KW-1185">Reference proteome</keyword>
<proteinExistence type="inferred from homology"/>